<dbReference type="PATRIC" id="fig|1705578.3.peg.571"/>
<reference evidence="2 4" key="2">
    <citation type="journal article" date="2016" name="Front. Microbiol.">
        <title>Industrial Acetogenic Biocatalysts: A Comparative Metabolic and Genomic Analysis.</title>
        <authorList>
            <person name="Bengelsdorf F."/>
            <person name="Poehlein A."/>
            <person name="Sonja S."/>
            <person name="Erz C."/>
            <person name="Hummel T."/>
            <person name="Hoffmeister S."/>
            <person name="Daniel R."/>
            <person name="Durre P."/>
        </authorList>
    </citation>
    <scope>NUCLEOTIDE SEQUENCE [LARGE SCALE GENOMIC DNA]</scope>
    <source>
        <strain evidence="2 4">PTA-10522</strain>
    </source>
</reference>
<reference evidence="1 3" key="1">
    <citation type="journal article" date="2015" name="Biotechnol. Bioeng.">
        <title>Genome sequence and phenotypic characterization of Caulobacter segnis.</title>
        <authorList>
            <person name="Patel S."/>
            <person name="Fletcher B."/>
            <person name="Scott D.C."/>
            <person name="Ely B."/>
        </authorList>
    </citation>
    <scope>NUCLEOTIDE SEQUENCE [LARGE SCALE GENOMIC DNA]</scope>
    <source>
        <strain evidence="1 3">PS02</strain>
    </source>
</reference>
<dbReference type="EMBL" id="LITQ01000014">
    <property type="protein sequence ID" value="OAA93235.1"/>
    <property type="molecule type" value="Genomic_DNA"/>
</dbReference>
<proteinExistence type="predicted"/>
<name>A0A162JC26_9CLOT</name>
<dbReference type="AlphaFoldDB" id="A0A162JC26"/>
<organism evidence="1 3">
    <name type="scientific">Clostridium coskatii</name>
    <dbReference type="NCBI Taxonomy" id="1705578"/>
    <lineage>
        <taxon>Bacteria</taxon>
        <taxon>Bacillati</taxon>
        <taxon>Bacillota</taxon>
        <taxon>Clostridia</taxon>
        <taxon>Eubacteriales</taxon>
        <taxon>Clostridiaceae</taxon>
        <taxon>Clostridium</taxon>
    </lineage>
</organism>
<evidence type="ECO:0000313" key="2">
    <source>
        <dbReference type="EMBL" id="OBR95382.1"/>
    </source>
</evidence>
<dbReference type="RefSeq" id="WP_063601040.1">
    <property type="nucleotide sequence ID" value="NZ_LITQ01000014.1"/>
</dbReference>
<dbReference type="Proteomes" id="UP000093694">
    <property type="component" value="Unassembled WGS sequence"/>
</dbReference>
<protein>
    <recommendedName>
        <fullName evidence="5">DUF4003 domain-containing protein</fullName>
    </recommendedName>
</protein>
<sequence>MDIRLKKKVELMVENYSELKSNFKWDTSLLKHFCAMMHAARGEKVNIDKIEEIKKYIKQETKWTSDYRGNNELIIATLLCFEEDYKGFFQEMIEVHEKMKQEGFRKSTYLPLATYTFAEDVPREYWNSKIERMKEFYKNMKENHFWLTSTDDYVFAAVLAATDLDVRQTMEKVEECYKELNKEGFWKGNDLQTLSHILALGEESVYEKCKKANRLYNKLKNEKCSLRYNGLATLGVLTLIADDEDQIVREIKEVNDFIHKKPGYGIWSLDKYTKTILSANLVCDFYVDGMKKGVIKVALANSINAIIIAQEQAAIAGCAAAAAAASASSSSSS</sequence>
<evidence type="ECO:0000313" key="3">
    <source>
        <dbReference type="Proteomes" id="UP000077384"/>
    </source>
</evidence>
<comment type="caution">
    <text evidence="1">The sequence shown here is derived from an EMBL/GenBank/DDBJ whole genome shotgun (WGS) entry which is preliminary data.</text>
</comment>
<keyword evidence="4" id="KW-1185">Reference proteome</keyword>
<dbReference type="Pfam" id="PF13170">
    <property type="entry name" value="DUF4003"/>
    <property type="match status" value="1"/>
</dbReference>
<evidence type="ECO:0000313" key="4">
    <source>
        <dbReference type="Proteomes" id="UP000093694"/>
    </source>
</evidence>
<evidence type="ECO:0000313" key="1">
    <source>
        <dbReference type="EMBL" id="OAA93235.1"/>
    </source>
</evidence>
<evidence type="ECO:0008006" key="5">
    <source>
        <dbReference type="Google" id="ProtNLM"/>
    </source>
</evidence>
<gene>
    <name evidence="2" type="ORF">CLCOS_17060</name>
    <name evidence="1" type="ORF">WX73_00187</name>
</gene>
<dbReference type="Proteomes" id="UP000077384">
    <property type="component" value="Unassembled WGS sequence"/>
</dbReference>
<dbReference type="InterPro" id="IPR025062">
    <property type="entry name" value="DUF4003"/>
</dbReference>
<accession>A0A162JC26</accession>
<dbReference type="EMBL" id="LROR01000038">
    <property type="protein sequence ID" value="OBR95382.1"/>
    <property type="molecule type" value="Genomic_DNA"/>
</dbReference>